<name>A0A0A9F042_ARUDO</name>
<accession>A0A0A9F042</accession>
<reference evidence="1" key="2">
    <citation type="journal article" date="2015" name="Data Brief">
        <title>Shoot transcriptome of the giant reed, Arundo donax.</title>
        <authorList>
            <person name="Barrero R.A."/>
            <person name="Guerrero F.D."/>
            <person name="Moolhuijzen P."/>
            <person name="Goolsby J.A."/>
            <person name="Tidwell J."/>
            <person name="Bellgard S.E."/>
            <person name="Bellgard M.I."/>
        </authorList>
    </citation>
    <scope>NUCLEOTIDE SEQUENCE</scope>
    <source>
        <tissue evidence="1">Shoot tissue taken approximately 20 cm above the soil surface</tissue>
    </source>
</reference>
<organism evidence="1">
    <name type="scientific">Arundo donax</name>
    <name type="common">Giant reed</name>
    <name type="synonym">Donax arundinaceus</name>
    <dbReference type="NCBI Taxonomy" id="35708"/>
    <lineage>
        <taxon>Eukaryota</taxon>
        <taxon>Viridiplantae</taxon>
        <taxon>Streptophyta</taxon>
        <taxon>Embryophyta</taxon>
        <taxon>Tracheophyta</taxon>
        <taxon>Spermatophyta</taxon>
        <taxon>Magnoliopsida</taxon>
        <taxon>Liliopsida</taxon>
        <taxon>Poales</taxon>
        <taxon>Poaceae</taxon>
        <taxon>PACMAD clade</taxon>
        <taxon>Arundinoideae</taxon>
        <taxon>Arundineae</taxon>
        <taxon>Arundo</taxon>
    </lineage>
</organism>
<reference evidence="1" key="1">
    <citation type="submission" date="2014-09" db="EMBL/GenBank/DDBJ databases">
        <authorList>
            <person name="Magalhaes I.L.F."/>
            <person name="Oliveira U."/>
            <person name="Santos F.R."/>
            <person name="Vidigal T.H.D.A."/>
            <person name="Brescovit A.D."/>
            <person name="Santos A.J."/>
        </authorList>
    </citation>
    <scope>NUCLEOTIDE SEQUENCE</scope>
    <source>
        <tissue evidence="1">Shoot tissue taken approximately 20 cm above the soil surface</tissue>
    </source>
</reference>
<proteinExistence type="predicted"/>
<dbReference type="EMBL" id="GBRH01196268">
    <property type="protein sequence ID" value="JAE01628.1"/>
    <property type="molecule type" value="Transcribed_RNA"/>
</dbReference>
<protein>
    <submittedName>
        <fullName evidence="1">Uncharacterized protein</fullName>
    </submittedName>
</protein>
<evidence type="ECO:0000313" key="1">
    <source>
        <dbReference type="EMBL" id="JAE01628.1"/>
    </source>
</evidence>
<sequence>MSCLSTKKSELQHKQNKRALFFHISGAPFGSQEWHKWVRYSVLCPQTKCSILSFPVTFVSLRVIAVHVSYQTI</sequence>
<dbReference type="AlphaFoldDB" id="A0A0A9F042"/>